<dbReference type="RefSeq" id="WP_171905810.1">
    <property type="nucleotide sequence ID" value="NZ_CP073910.1"/>
</dbReference>
<protein>
    <submittedName>
        <fullName evidence="1">Uncharacterized protein</fullName>
    </submittedName>
</protein>
<gene>
    <name evidence="1" type="ORF">KFK14_18355</name>
</gene>
<dbReference type="EMBL" id="CP073910">
    <property type="protein sequence ID" value="QUT04962.1"/>
    <property type="molecule type" value="Genomic_DNA"/>
</dbReference>
<dbReference type="KEGG" id="spph:KFK14_18355"/>
<evidence type="ECO:0000313" key="2">
    <source>
        <dbReference type="Proteomes" id="UP000681425"/>
    </source>
</evidence>
<organism evidence="1 2">
    <name type="scientific">Sphingobium phenoxybenzoativorans</name>
    <dbReference type="NCBI Taxonomy" id="1592790"/>
    <lineage>
        <taxon>Bacteria</taxon>
        <taxon>Pseudomonadati</taxon>
        <taxon>Pseudomonadota</taxon>
        <taxon>Alphaproteobacteria</taxon>
        <taxon>Sphingomonadales</taxon>
        <taxon>Sphingomonadaceae</taxon>
        <taxon>Sphingobium</taxon>
    </lineage>
</organism>
<proteinExistence type="predicted"/>
<reference evidence="1" key="1">
    <citation type="submission" date="2021-04" db="EMBL/GenBank/DDBJ databases">
        <title>Isolation of p-tert-butylphenol degrading bacteria Sphingobium phenoxybenzoativorans Tas13 from active sludge.</title>
        <authorList>
            <person name="Li Y."/>
        </authorList>
    </citation>
    <scope>NUCLEOTIDE SEQUENCE</scope>
    <source>
        <strain evidence="1">Tas13</strain>
    </source>
</reference>
<keyword evidence="2" id="KW-1185">Reference proteome</keyword>
<name>A0A975Q137_9SPHN</name>
<accession>A0A975Q137</accession>
<dbReference type="AlphaFoldDB" id="A0A975Q137"/>
<dbReference type="Proteomes" id="UP000681425">
    <property type="component" value="Chromosome"/>
</dbReference>
<sequence>MRDEIDGRIWADNHKAISAGFGDLLKAIMQAFCVLNHIEYAAPWRAVAGRTTK</sequence>
<evidence type="ECO:0000313" key="1">
    <source>
        <dbReference type="EMBL" id="QUT04962.1"/>
    </source>
</evidence>